<dbReference type="Proteomes" id="UP001179121">
    <property type="component" value="Chromosome"/>
</dbReference>
<dbReference type="AlphaFoldDB" id="A0AA86MZP7"/>
<sequence>MATRDHEWPAYVQWYCCPSCRRLWTYQGSEMVVLESQFALAPALPTPGVPARPCLACEGRVSAPTTRI</sequence>
<evidence type="ECO:0000313" key="2">
    <source>
        <dbReference type="Proteomes" id="UP001179121"/>
    </source>
</evidence>
<proteinExistence type="predicted"/>
<reference evidence="1" key="1">
    <citation type="submission" date="2022-10" db="EMBL/GenBank/DDBJ databases">
        <authorList>
            <person name="Koch H."/>
        </authorList>
    </citation>
    <scope>NUCLEOTIDE SEQUENCE</scope>
    <source>
        <strain evidence="1">DNF</strain>
    </source>
</reference>
<name>A0AA86MZP7_9BACT</name>
<dbReference type="EMBL" id="OX365700">
    <property type="protein sequence ID" value="CAI4032009.1"/>
    <property type="molecule type" value="Genomic_DNA"/>
</dbReference>
<gene>
    <name evidence="1" type="ORF">DNFV4_02433</name>
</gene>
<organism evidence="1 2">
    <name type="scientific">Nitrospira tepida</name>
    <dbReference type="NCBI Taxonomy" id="2973512"/>
    <lineage>
        <taxon>Bacteria</taxon>
        <taxon>Pseudomonadati</taxon>
        <taxon>Nitrospirota</taxon>
        <taxon>Nitrospiria</taxon>
        <taxon>Nitrospirales</taxon>
        <taxon>Nitrospiraceae</taxon>
        <taxon>Nitrospira</taxon>
    </lineage>
</organism>
<evidence type="ECO:0000313" key="1">
    <source>
        <dbReference type="EMBL" id="CAI4032009.1"/>
    </source>
</evidence>
<dbReference type="KEGG" id="nti:DNFV4_02433"/>
<keyword evidence="2" id="KW-1185">Reference proteome</keyword>
<protein>
    <submittedName>
        <fullName evidence="1">Uncharacterized protein</fullName>
    </submittedName>
</protein>
<accession>A0AA86MZP7</accession>